<dbReference type="PANTHER" id="PTHR43362">
    <property type="entry name" value="MANNITOL DEHYDROGENASE DSF1-RELATED"/>
    <property type="match status" value="1"/>
</dbReference>
<name>A0A1I4UY33_9BURK</name>
<dbReference type="InterPro" id="IPR036291">
    <property type="entry name" value="NAD(P)-bd_dom_sf"/>
</dbReference>
<accession>A0A1I4UY33</accession>
<comment type="similarity">
    <text evidence="3">Belongs to the mannitol dehydrogenase family. UxuB subfamily.</text>
</comment>
<keyword evidence="7" id="KW-1185">Reference proteome</keyword>
<protein>
    <submittedName>
        <fullName evidence="6">Mannitol 2-dehydrogenase</fullName>
    </submittedName>
</protein>
<dbReference type="Proteomes" id="UP000199470">
    <property type="component" value="Unassembled WGS sequence"/>
</dbReference>
<evidence type="ECO:0000313" key="7">
    <source>
        <dbReference type="Proteomes" id="UP000199470"/>
    </source>
</evidence>
<evidence type="ECO:0000256" key="3">
    <source>
        <dbReference type="ARBA" id="ARBA00061451"/>
    </source>
</evidence>
<evidence type="ECO:0000256" key="1">
    <source>
        <dbReference type="ARBA" id="ARBA00023002"/>
    </source>
</evidence>
<feature type="domain" description="Mannitol dehydrogenase C-terminal" evidence="5">
    <location>
        <begin position="293"/>
        <end position="481"/>
    </location>
</feature>
<reference evidence="6 7" key="1">
    <citation type="submission" date="2016-10" db="EMBL/GenBank/DDBJ databases">
        <authorList>
            <person name="de Groot N.N."/>
        </authorList>
    </citation>
    <scope>NUCLEOTIDE SEQUENCE [LARGE SCALE GENOMIC DNA]</scope>
    <source>
        <strain evidence="6 7">ATCC 43154</strain>
    </source>
</reference>
<evidence type="ECO:0000259" key="4">
    <source>
        <dbReference type="Pfam" id="PF01232"/>
    </source>
</evidence>
<dbReference type="Pfam" id="PF08125">
    <property type="entry name" value="Mannitol_dh_C"/>
    <property type="match status" value="1"/>
</dbReference>
<dbReference type="Pfam" id="PF01232">
    <property type="entry name" value="Mannitol_dh"/>
    <property type="match status" value="1"/>
</dbReference>
<dbReference type="InterPro" id="IPR050988">
    <property type="entry name" value="Mannitol_DH/Oxidoreductase"/>
</dbReference>
<dbReference type="SUPFAM" id="SSF48179">
    <property type="entry name" value="6-phosphogluconate dehydrogenase C-terminal domain-like"/>
    <property type="match status" value="1"/>
</dbReference>
<dbReference type="RefSeq" id="WP_093391309.1">
    <property type="nucleotide sequence ID" value="NZ_FOTW01000055.1"/>
</dbReference>
<dbReference type="FunFam" id="3.40.50.720:FF:000129">
    <property type="entry name" value="D-mannonate oxidoreductase"/>
    <property type="match status" value="1"/>
</dbReference>
<evidence type="ECO:0000256" key="2">
    <source>
        <dbReference type="ARBA" id="ARBA00023027"/>
    </source>
</evidence>
<dbReference type="SUPFAM" id="SSF51735">
    <property type="entry name" value="NAD(P)-binding Rossmann-fold domains"/>
    <property type="match status" value="1"/>
</dbReference>
<dbReference type="InterPro" id="IPR000669">
    <property type="entry name" value="Mannitol_DH"/>
</dbReference>
<keyword evidence="2" id="KW-0520">NAD</keyword>
<dbReference type="InterPro" id="IPR013328">
    <property type="entry name" value="6PGD_dom2"/>
</dbReference>
<dbReference type="EMBL" id="FOTW01000055">
    <property type="protein sequence ID" value="SFM93828.1"/>
    <property type="molecule type" value="Genomic_DNA"/>
</dbReference>
<keyword evidence="1" id="KW-0560">Oxidoreductase</keyword>
<dbReference type="GO" id="GO:0016616">
    <property type="term" value="F:oxidoreductase activity, acting on the CH-OH group of donors, NAD or NADP as acceptor"/>
    <property type="evidence" value="ECO:0007669"/>
    <property type="project" value="TreeGrafter"/>
</dbReference>
<evidence type="ECO:0000259" key="5">
    <source>
        <dbReference type="Pfam" id="PF08125"/>
    </source>
</evidence>
<organism evidence="6 7">
    <name type="scientific">Rugamonas rubra</name>
    <dbReference type="NCBI Taxonomy" id="758825"/>
    <lineage>
        <taxon>Bacteria</taxon>
        <taxon>Pseudomonadati</taxon>
        <taxon>Pseudomonadota</taxon>
        <taxon>Betaproteobacteria</taxon>
        <taxon>Burkholderiales</taxon>
        <taxon>Oxalobacteraceae</taxon>
        <taxon>Telluria group</taxon>
        <taxon>Rugamonas</taxon>
    </lineage>
</organism>
<dbReference type="OrthoDB" id="271711at2"/>
<gene>
    <name evidence="6" type="ORF">SAMN02982985_05856</name>
</gene>
<proteinExistence type="inferred from homology"/>
<dbReference type="Gene3D" id="3.40.50.720">
    <property type="entry name" value="NAD(P)-binding Rossmann-like Domain"/>
    <property type="match status" value="1"/>
</dbReference>
<dbReference type="AlphaFoldDB" id="A0A1I4UY33"/>
<evidence type="ECO:0000313" key="6">
    <source>
        <dbReference type="EMBL" id="SFM93828.1"/>
    </source>
</evidence>
<dbReference type="Gene3D" id="1.10.1040.10">
    <property type="entry name" value="N-(1-d-carboxylethyl)-l-norvaline Dehydrogenase, domain 2"/>
    <property type="match status" value="1"/>
</dbReference>
<dbReference type="InterPro" id="IPR013131">
    <property type="entry name" value="Mannitol_DH_N"/>
</dbReference>
<feature type="domain" description="Mannitol dehydrogenase N-terminal" evidence="4">
    <location>
        <begin position="35"/>
        <end position="284"/>
    </location>
</feature>
<dbReference type="PANTHER" id="PTHR43362:SF1">
    <property type="entry name" value="MANNITOL DEHYDROGENASE 2-RELATED"/>
    <property type="match status" value="1"/>
</dbReference>
<sequence>MGNDNPTIALNQAALGHLPDGVAGPAYARQDVARSIVHIGVGGFFRSHQAVYLDQLLHLPGQTPWGYCGVGLLPHDAAMRDAMRAQDCLYTVVERGAQGESARVIGSVLEFLYAPDDAEAVLEKMADAGTRIVSLTITEGGYYINQGTGEFDAAHADIVHDLAHPRTPRCSFGYLAEALQRRRERGLAPFTVMSCDNLQNNGDVMRKMLLAFTQLRDPGLSAWLEQHCAFPNSMVDRITPATTDEHRALVRQRFGLADAWPVMTEPFLQWVVEDHFPGGRPAWELVGAQMTDDVLPYEKMKLRLLNAGHQSLCYIGMLFGYEFAHQAMDDADIRQLFSDMMDKEVTALLPLVAGIDLADYKRTLIERFANPAIRDQLARIGTEGSARIPKFVLPSVREQLERGGPIKLLSFTVACWFRYLNGSSEQGVAMPLNDPYAARLRELALLGGADAGPLLSMRELFGELSEQPRFVAQVGDALARLYRDGARAALRHALAAPSELAG</sequence>
<dbReference type="InterPro" id="IPR013118">
    <property type="entry name" value="Mannitol_DH_C"/>
</dbReference>
<dbReference type="PRINTS" id="PR00084">
    <property type="entry name" value="MTLDHDRGNASE"/>
</dbReference>
<dbReference type="InterPro" id="IPR008927">
    <property type="entry name" value="6-PGluconate_DH-like_C_sf"/>
</dbReference>
<dbReference type="STRING" id="758825.SAMN02982985_05856"/>